<dbReference type="PANTHER" id="PTHR46288">
    <property type="entry name" value="PHORBOL-ESTER/DAG-TYPE DOMAIN-CONTAINING PROTEIN"/>
    <property type="match status" value="1"/>
</dbReference>
<keyword evidence="1" id="KW-0677">Repeat</keyword>
<gene>
    <name evidence="4" type="ORF">Goshw_000127</name>
</gene>
<proteinExistence type="predicted"/>
<organism evidence="4 5">
    <name type="scientific">Gossypium schwendimanii</name>
    <name type="common">Cotton</name>
    <dbReference type="NCBI Taxonomy" id="34291"/>
    <lineage>
        <taxon>Eukaryota</taxon>
        <taxon>Viridiplantae</taxon>
        <taxon>Streptophyta</taxon>
        <taxon>Embryophyta</taxon>
        <taxon>Tracheophyta</taxon>
        <taxon>Spermatophyta</taxon>
        <taxon>Magnoliopsida</taxon>
        <taxon>eudicotyledons</taxon>
        <taxon>Gunneridae</taxon>
        <taxon>Pentapetalae</taxon>
        <taxon>rosids</taxon>
        <taxon>malvids</taxon>
        <taxon>Malvales</taxon>
        <taxon>Malvaceae</taxon>
        <taxon>Malvoideae</taxon>
        <taxon>Gossypium</taxon>
    </lineage>
</organism>
<sequence>CDEASSGLAFRCGKYKFQLDVKCALLLTVESKDTDKIQHPAHDHPLVLHKSKEFGTECAIELQPEIHHPFHSLHPLTLLRDLSYQCKSKDANKILHCATKHPLVLCGSKELSDEKEIHHPFHPLHVFTLSSPLPLPHHETFQCSSCLGLDDWFLLRYRCAKCDFELHIDCSKPKLLPSLTILEEQSTEKGTVDSENEGSSAIEATIENLNDQIAKSKPKRKALKNEVKKNREILKGFEEELEQKN</sequence>
<evidence type="ECO:0000256" key="1">
    <source>
        <dbReference type="ARBA" id="ARBA00022737"/>
    </source>
</evidence>
<dbReference type="EMBL" id="JABFAF010267813">
    <property type="protein sequence ID" value="MBA0877309.1"/>
    <property type="molecule type" value="Genomic_DNA"/>
</dbReference>
<feature type="non-terminal residue" evidence="4">
    <location>
        <position position="245"/>
    </location>
</feature>
<dbReference type="Pfam" id="PF03107">
    <property type="entry name" value="C1_2"/>
    <property type="match status" value="1"/>
</dbReference>
<evidence type="ECO:0000259" key="3">
    <source>
        <dbReference type="Pfam" id="PF03107"/>
    </source>
</evidence>
<protein>
    <recommendedName>
        <fullName evidence="3">DC1 domain-containing protein</fullName>
    </recommendedName>
</protein>
<evidence type="ECO:0000313" key="4">
    <source>
        <dbReference type="EMBL" id="MBA0877309.1"/>
    </source>
</evidence>
<dbReference type="InterPro" id="IPR004146">
    <property type="entry name" value="DC1"/>
</dbReference>
<keyword evidence="2" id="KW-0175">Coiled coil</keyword>
<dbReference type="SUPFAM" id="SSF57889">
    <property type="entry name" value="Cysteine-rich domain"/>
    <property type="match status" value="2"/>
</dbReference>
<feature type="coiled-coil region" evidence="2">
    <location>
        <begin position="206"/>
        <end position="240"/>
    </location>
</feature>
<dbReference type="PANTHER" id="PTHR46288:SF27">
    <property type="entry name" value="CYSTEINE_HISTIDINE-RICH C1 DOMAIN FAMILY PROTEIN"/>
    <property type="match status" value="1"/>
</dbReference>
<evidence type="ECO:0000256" key="2">
    <source>
        <dbReference type="SAM" id="Coils"/>
    </source>
</evidence>
<evidence type="ECO:0000313" key="5">
    <source>
        <dbReference type="Proteomes" id="UP000593576"/>
    </source>
</evidence>
<reference evidence="4 5" key="1">
    <citation type="journal article" date="2019" name="Genome Biol. Evol.">
        <title>Insights into the evolution of the New World diploid cottons (Gossypium, subgenus Houzingenia) based on genome sequencing.</title>
        <authorList>
            <person name="Grover C.E."/>
            <person name="Arick M.A. 2nd"/>
            <person name="Thrash A."/>
            <person name="Conover J.L."/>
            <person name="Sanders W.S."/>
            <person name="Peterson D.G."/>
            <person name="Frelichowski J.E."/>
            <person name="Scheffler J.A."/>
            <person name="Scheffler B.E."/>
            <person name="Wendel J.F."/>
        </authorList>
    </citation>
    <scope>NUCLEOTIDE SEQUENCE [LARGE SCALE GENOMIC DNA]</scope>
    <source>
        <strain evidence="4">1</strain>
        <tissue evidence="4">Leaf</tissue>
    </source>
</reference>
<dbReference type="InterPro" id="IPR046349">
    <property type="entry name" value="C1-like_sf"/>
</dbReference>
<dbReference type="OrthoDB" id="1884766at2759"/>
<accession>A0A7J9N3Y0</accession>
<dbReference type="Proteomes" id="UP000593576">
    <property type="component" value="Unassembled WGS sequence"/>
</dbReference>
<comment type="caution">
    <text evidence="4">The sequence shown here is derived from an EMBL/GenBank/DDBJ whole genome shotgun (WGS) entry which is preliminary data.</text>
</comment>
<dbReference type="AlphaFoldDB" id="A0A7J9N3Y0"/>
<feature type="domain" description="DC1" evidence="3">
    <location>
        <begin position="120"/>
        <end position="170"/>
    </location>
</feature>
<name>A0A7J9N3Y0_GOSSC</name>
<keyword evidence="5" id="KW-1185">Reference proteome</keyword>